<sequence length="47" mass="5146">MKRSLYFGIFMGIMTAIATSNIPVGLLMAGANMLAFENIIGKKEPRK</sequence>
<keyword evidence="1" id="KW-1133">Transmembrane helix</keyword>
<feature type="transmembrane region" description="Helical" evidence="1">
    <location>
        <begin position="6"/>
        <end position="36"/>
    </location>
</feature>
<dbReference type="EMBL" id="FOQE01000075">
    <property type="protein sequence ID" value="SFH94685.1"/>
    <property type="molecule type" value="Genomic_DNA"/>
</dbReference>
<organism evidence="2 3">
    <name type="scientific">Pisciglobus halotolerans</name>
    <dbReference type="NCBI Taxonomy" id="745365"/>
    <lineage>
        <taxon>Bacteria</taxon>
        <taxon>Bacillati</taxon>
        <taxon>Bacillota</taxon>
        <taxon>Bacilli</taxon>
        <taxon>Lactobacillales</taxon>
        <taxon>Carnobacteriaceae</taxon>
    </lineage>
</organism>
<proteinExistence type="predicted"/>
<keyword evidence="3" id="KW-1185">Reference proteome</keyword>
<gene>
    <name evidence="2" type="ORF">SAMN04489868_1752</name>
</gene>
<evidence type="ECO:0000256" key="1">
    <source>
        <dbReference type="SAM" id="Phobius"/>
    </source>
</evidence>
<keyword evidence="1" id="KW-0472">Membrane</keyword>
<evidence type="ECO:0000313" key="3">
    <source>
        <dbReference type="Proteomes" id="UP000198668"/>
    </source>
</evidence>
<accession>A0A1I3E6V8</accession>
<name>A0A1I3E6V8_9LACT</name>
<keyword evidence="1" id="KW-0812">Transmembrane</keyword>
<reference evidence="2 3" key="1">
    <citation type="submission" date="2016-10" db="EMBL/GenBank/DDBJ databases">
        <authorList>
            <person name="de Groot N.N."/>
        </authorList>
    </citation>
    <scope>NUCLEOTIDE SEQUENCE [LARGE SCALE GENOMIC DNA]</scope>
    <source>
        <strain evidence="2 3">DSM 27630</strain>
    </source>
</reference>
<dbReference type="Proteomes" id="UP000198668">
    <property type="component" value="Unassembled WGS sequence"/>
</dbReference>
<dbReference type="AlphaFoldDB" id="A0A1I3E6V8"/>
<evidence type="ECO:0000313" key="2">
    <source>
        <dbReference type="EMBL" id="SFH94685.1"/>
    </source>
</evidence>
<protein>
    <submittedName>
        <fullName evidence="2">Uncharacterized protein</fullName>
    </submittedName>
</protein>
<dbReference type="RefSeq" id="WP_177186257.1">
    <property type="nucleotide sequence ID" value="NZ_FOQE01000075.1"/>
</dbReference>